<feature type="compositionally biased region" description="Polar residues" evidence="1">
    <location>
        <begin position="102"/>
        <end position="123"/>
    </location>
</feature>
<feature type="region of interest" description="Disordered" evidence="1">
    <location>
        <begin position="563"/>
        <end position="590"/>
    </location>
</feature>
<feature type="compositionally biased region" description="Polar residues" evidence="1">
    <location>
        <begin position="34"/>
        <end position="47"/>
    </location>
</feature>
<feature type="compositionally biased region" description="Low complexity" evidence="1">
    <location>
        <begin position="48"/>
        <end position="68"/>
    </location>
</feature>
<feature type="compositionally biased region" description="Low complexity" evidence="1">
    <location>
        <begin position="763"/>
        <end position="774"/>
    </location>
</feature>
<feature type="region of interest" description="Disordered" evidence="1">
    <location>
        <begin position="1010"/>
        <end position="1032"/>
    </location>
</feature>
<comment type="caution">
    <text evidence="2">The sequence shown here is derived from an EMBL/GenBank/DDBJ whole genome shotgun (WGS) entry which is preliminary data.</text>
</comment>
<name>A0AAN8R930_9PEZI</name>
<organism evidence="2 3">
    <name type="scientific">Orbilia javanica</name>
    <dbReference type="NCBI Taxonomy" id="47235"/>
    <lineage>
        <taxon>Eukaryota</taxon>
        <taxon>Fungi</taxon>
        <taxon>Dikarya</taxon>
        <taxon>Ascomycota</taxon>
        <taxon>Pezizomycotina</taxon>
        <taxon>Orbiliomycetes</taxon>
        <taxon>Orbiliales</taxon>
        <taxon>Orbiliaceae</taxon>
        <taxon>Orbilia</taxon>
    </lineage>
</organism>
<protein>
    <submittedName>
        <fullName evidence="2">Uncharacterized protein</fullName>
    </submittedName>
</protein>
<feature type="region of interest" description="Disordered" evidence="1">
    <location>
        <begin position="1306"/>
        <end position="1364"/>
    </location>
</feature>
<dbReference type="EMBL" id="JAVHNR010000012">
    <property type="protein sequence ID" value="KAK6330059.1"/>
    <property type="molecule type" value="Genomic_DNA"/>
</dbReference>
<feature type="region of interest" description="Disordered" evidence="1">
    <location>
        <begin position="14"/>
        <end position="128"/>
    </location>
</feature>
<evidence type="ECO:0000313" key="3">
    <source>
        <dbReference type="Proteomes" id="UP001313282"/>
    </source>
</evidence>
<feature type="compositionally biased region" description="Low complexity" evidence="1">
    <location>
        <begin position="171"/>
        <end position="186"/>
    </location>
</feature>
<feature type="compositionally biased region" description="Low complexity" evidence="1">
    <location>
        <begin position="443"/>
        <end position="462"/>
    </location>
</feature>
<feature type="region of interest" description="Disordered" evidence="1">
    <location>
        <begin position="763"/>
        <end position="801"/>
    </location>
</feature>
<feature type="region of interest" description="Disordered" evidence="1">
    <location>
        <begin position="337"/>
        <end position="471"/>
    </location>
</feature>
<feature type="compositionally biased region" description="Basic and acidic residues" evidence="1">
    <location>
        <begin position="892"/>
        <end position="936"/>
    </location>
</feature>
<evidence type="ECO:0000313" key="2">
    <source>
        <dbReference type="EMBL" id="KAK6330059.1"/>
    </source>
</evidence>
<feature type="compositionally biased region" description="Basic and acidic residues" evidence="1">
    <location>
        <begin position="1313"/>
        <end position="1329"/>
    </location>
</feature>
<keyword evidence="3" id="KW-1185">Reference proteome</keyword>
<feature type="compositionally biased region" description="Basic and acidic residues" evidence="1">
    <location>
        <begin position="563"/>
        <end position="572"/>
    </location>
</feature>
<proteinExistence type="predicted"/>
<dbReference type="Proteomes" id="UP001313282">
    <property type="component" value="Unassembled WGS sequence"/>
</dbReference>
<feature type="region of interest" description="Disordered" evidence="1">
    <location>
        <begin position="892"/>
        <end position="990"/>
    </location>
</feature>
<sequence length="1389" mass="150863">MVLNQQVFHITFKMSSRRDNTSGREGLPPRNEQKSGTVSSWFTRTFLPSSLSSSPSSPAAGAVSSSSPRLHPRESHTTRQRQQALERSLRGEISLPTPLPQARQSPSNRSNRNLNISTPTSPVGNPADEAFYSTEMFVAPRQAPVPPFESMASTPPKRSRLPTFGGRPVQGSGSLPSSPPSGMGRPVQQVSPSRGDRVPPAAEVQVPPPTRGLRVPNGLRETGPMRNSATSPAVVRSGGVIPSVQQAGGSHSSFPKMMDSGASDVGSKSKIPTKISNAAAAASTPLCKTQVMPENAPVSPVGEKVVSRIAQKEEVIYSSTNPGISPAAAAPREVYKLPQKQKEQRRPSNTNAAELTSFEPTSVPESSSTFVKKDSSVRELPMASSSPSPEISKLAGGTDNDRRTVITPNTHTPQHDASSKFQVPNKPLPHSIDGLRKPSPNISTRSTTPSRNGGSGGSSSNYGSGGGEKRDIDFAAETPEQRGARHAANQAVYDRMNPVLRQARSGFDILRDWVAGNGGEDYVDVDVVQNGGNDVKQIPESVIPTVEEKTPVRIIPAITILKSHNESHHEAPQDTASESDTKHPTPAHEAAKVTEIDTPKVSTPSIKTSKSDISIAKPDVAATNTTNIIRRLRKKTRYHNLRAPADEGITTMLQVTDEDFLEEIPGGVLEGFKVTVGGGGAFVGLGEGCLSDEEEMGVEDEMVLEGGGSSKASVVADEYDVSSVHGDFLDEVHADVGKPNYRASTTEEKEVTIDSSLSLAQTSTQQLQSLGQEQKQAEEEEEEKQETPKEAATEQHDQVQTAAPSVPAFDINNTDTSLLHPLIAAAYPWNPHFPGAEEEFGGPVVVVPPPTTADGYLNVQAYWSDGRPLPMVRHGEIDVENCYRVVEKEKEVEKVGGVERGPEKEREVEKERGREKEGKGKGVERKAEPKHPERGKRSGSFLSKLISLGKSTSTSRPRPLSFSRPSSLCSSSSTSSRPAGHVRRYSVAMRTRRTKAMRRLKMVPTVLRTITEEEEGEGGNGRGEGASARSGPTSGIIECKGTMSQWLLSTAILDDRGGIWIPPVVREREFEALEVWERMKRRGRKGLGLGGWFGVGSGEMEWGKEEEEEMERHLLPLRCKRLAAGEVERERRALLKRWADSDVGILEIPKEVLGRLWDEEKGGLRSVTELSVEEVDLIVRETRRSADGEAMRRVKMEATTVGSSRWLRMSPFAKRRFVKFNLTDLKDRMELAAAVRGGEEGGRGYKGRRSSETFVVFEARRRRENHENAPPVLGRAVGRPRRKKPSVWARCGEAVQGFFRAAVALSSQPKPKKGTEGGKRGKGEERGYDVVRAGRGLHKVPRAGGPTQVDEASDLGEQKVHRRKRSVVRGLLSPILPGVGGEGKVARRD</sequence>
<accession>A0AAN8R930</accession>
<feature type="compositionally biased region" description="Basic and acidic residues" evidence="1">
    <location>
        <begin position="785"/>
        <end position="797"/>
    </location>
</feature>
<feature type="compositionally biased region" description="Polar residues" evidence="1">
    <location>
        <begin position="347"/>
        <end position="370"/>
    </location>
</feature>
<feature type="compositionally biased region" description="Basic residues" evidence="1">
    <location>
        <begin position="980"/>
        <end position="990"/>
    </location>
</feature>
<gene>
    <name evidence="2" type="ORF">TWF718_003487</name>
</gene>
<evidence type="ECO:0000256" key="1">
    <source>
        <dbReference type="SAM" id="MobiDB-lite"/>
    </source>
</evidence>
<feature type="region of interest" description="Disordered" evidence="1">
    <location>
        <begin position="144"/>
        <end position="234"/>
    </location>
</feature>
<feature type="compositionally biased region" description="Low complexity" evidence="1">
    <location>
        <begin position="951"/>
        <end position="978"/>
    </location>
</feature>
<reference evidence="2 3" key="1">
    <citation type="submission" date="2019-10" db="EMBL/GenBank/DDBJ databases">
        <authorList>
            <person name="Palmer J.M."/>
        </authorList>
    </citation>
    <scope>NUCLEOTIDE SEQUENCE [LARGE SCALE GENOMIC DNA]</scope>
    <source>
        <strain evidence="2 3">TWF718</strain>
    </source>
</reference>